<dbReference type="Gene3D" id="1.20.1070.10">
    <property type="entry name" value="Rhodopsin 7-helix transmembrane proteins"/>
    <property type="match status" value="1"/>
</dbReference>
<keyword evidence="2" id="KW-1003">Cell membrane</keyword>
<evidence type="ECO:0000256" key="7">
    <source>
        <dbReference type="ARBA" id="ARBA00023157"/>
    </source>
</evidence>
<protein>
    <recommendedName>
        <fullName evidence="13">G-protein coupled receptors family 1 profile domain-containing protein</fullName>
    </recommendedName>
</protein>
<dbReference type="InterPro" id="IPR017452">
    <property type="entry name" value="GPCR_Rhodpsn_7TM"/>
</dbReference>
<evidence type="ECO:0000313" key="14">
    <source>
        <dbReference type="EMBL" id="KAK3609386.1"/>
    </source>
</evidence>
<comment type="caution">
    <text evidence="14">The sequence shown here is derived from an EMBL/GenBank/DDBJ whole genome shotgun (WGS) entry which is preliminary data.</text>
</comment>
<evidence type="ECO:0000256" key="2">
    <source>
        <dbReference type="ARBA" id="ARBA00022475"/>
    </source>
</evidence>
<dbReference type="EMBL" id="JAEAOA010000736">
    <property type="protein sequence ID" value="KAK3609386.1"/>
    <property type="molecule type" value="Genomic_DNA"/>
</dbReference>
<comment type="similarity">
    <text evidence="11">Belongs to the G-protein coupled receptor 1 family.</text>
</comment>
<reference evidence="14" key="1">
    <citation type="journal article" date="2021" name="Genome Biol. Evol.">
        <title>A High-Quality Reference Genome for a Parasitic Bivalve with Doubly Uniparental Inheritance (Bivalvia: Unionida).</title>
        <authorList>
            <person name="Smith C.H."/>
        </authorList>
    </citation>
    <scope>NUCLEOTIDE SEQUENCE</scope>
    <source>
        <strain evidence="14">CHS0354</strain>
    </source>
</reference>
<dbReference type="PANTHER" id="PTHR45695:SF23">
    <property type="entry name" value="GALANIN-LIKE G-PROTEIN COUPLED RECEPTOR NPR-9"/>
    <property type="match status" value="1"/>
</dbReference>
<dbReference type="InterPro" id="IPR000276">
    <property type="entry name" value="GPCR_Rhodpsn"/>
</dbReference>
<accession>A0AAE0TFQ8</accession>
<feature type="transmembrane region" description="Helical" evidence="12">
    <location>
        <begin position="54"/>
        <end position="80"/>
    </location>
</feature>
<dbReference type="AlphaFoldDB" id="A0AAE0TFQ8"/>
<keyword evidence="3 11" id="KW-0812">Transmembrane</keyword>
<name>A0AAE0TFQ8_9BIVA</name>
<evidence type="ECO:0000256" key="6">
    <source>
        <dbReference type="ARBA" id="ARBA00023136"/>
    </source>
</evidence>
<evidence type="ECO:0000256" key="3">
    <source>
        <dbReference type="ARBA" id="ARBA00022692"/>
    </source>
</evidence>
<dbReference type="Pfam" id="PF00001">
    <property type="entry name" value="7tm_1"/>
    <property type="match status" value="1"/>
</dbReference>
<organism evidence="14 15">
    <name type="scientific">Potamilus streckersoni</name>
    <dbReference type="NCBI Taxonomy" id="2493646"/>
    <lineage>
        <taxon>Eukaryota</taxon>
        <taxon>Metazoa</taxon>
        <taxon>Spiralia</taxon>
        <taxon>Lophotrochozoa</taxon>
        <taxon>Mollusca</taxon>
        <taxon>Bivalvia</taxon>
        <taxon>Autobranchia</taxon>
        <taxon>Heteroconchia</taxon>
        <taxon>Palaeoheterodonta</taxon>
        <taxon>Unionida</taxon>
        <taxon>Unionoidea</taxon>
        <taxon>Unionidae</taxon>
        <taxon>Ambleminae</taxon>
        <taxon>Lampsilini</taxon>
        <taxon>Potamilus</taxon>
    </lineage>
</organism>
<keyword evidence="6 12" id="KW-0472">Membrane</keyword>
<evidence type="ECO:0000256" key="11">
    <source>
        <dbReference type="RuleBase" id="RU000688"/>
    </source>
</evidence>
<evidence type="ECO:0000313" key="15">
    <source>
        <dbReference type="Proteomes" id="UP001195483"/>
    </source>
</evidence>
<keyword evidence="8 11" id="KW-0675">Receptor</keyword>
<feature type="domain" description="G-protein coupled receptors family 1 profile" evidence="13">
    <location>
        <begin position="70"/>
        <end position="183"/>
    </location>
</feature>
<dbReference type="PROSITE" id="PS00237">
    <property type="entry name" value="G_PROTEIN_RECEP_F1_1"/>
    <property type="match status" value="1"/>
</dbReference>
<feature type="transmembrane region" description="Helical" evidence="12">
    <location>
        <begin position="128"/>
        <end position="149"/>
    </location>
</feature>
<keyword evidence="7" id="KW-1015">Disulfide bond</keyword>
<dbReference type="GO" id="GO:0005886">
    <property type="term" value="C:plasma membrane"/>
    <property type="evidence" value="ECO:0007669"/>
    <property type="project" value="UniProtKB-SubCell"/>
</dbReference>
<evidence type="ECO:0000256" key="9">
    <source>
        <dbReference type="ARBA" id="ARBA00023180"/>
    </source>
</evidence>
<evidence type="ECO:0000259" key="13">
    <source>
        <dbReference type="PROSITE" id="PS50262"/>
    </source>
</evidence>
<sequence>MSAMTGAEGTIRMVNKINGTQFTESFADNTTLATLYEEFERSKEFLDYQKYIRIIIPTIFGLITAIGLIGNSLTVAVVLLNKTVKDVTKILIMSLAVADLLFIVFCVPFTAVNIVMSVWFFGYVWCRIVQYLIGVCASASMYILVLISLDRYLALVHPIKAVSLRTKRNCYIALTVVWSIVLL</sequence>
<dbReference type="InterPro" id="IPR000405">
    <property type="entry name" value="Galanin_rcpt"/>
</dbReference>
<keyword evidence="4 12" id="KW-1133">Transmembrane helix</keyword>
<dbReference type="GO" id="GO:0004930">
    <property type="term" value="F:G protein-coupled receptor activity"/>
    <property type="evidence" value="ECO:0007669"/>
    <property type="project" value="UniProtKB-KW"/>
</dbReference>
<evidence type="ECO:0000256" key="4">
    <source>
        <dbReference type="ARBA" id="ARBA00022989"/>
    </source>
</evidence>
<gene>
    <name evidence="14" type="ORF">CHS0354_011963</name>
</gene>
<keyword evidence="9" id="KW-0325">Glycoprotein</keyword>
<evidence type="ECO:0000256" key="12">
    <source>
        <dbReference type="SAM" id="Phobius"/>
    </source>
</evidence>
<proteinExistence type="inferred from homology"/>
<evidence type="ECO:0000256" key="1">
    <source>
        <dbReference type="ARBA" id="ARBA00004651"/>
    </source>
</evidence>
<evidence type="ECO:0000256" key="5">
    <source>
        <dbReference type="ARBA" id="ARBA00023040"/>
    </source>
</evidence>
<comment type="subcellular location">
    <subcellularLocation>
        <location evidence="1">Cell membrane</location>
        <topology evidence="1">Multi-pass membrane protein</topology>
    </subcellularLocation>
</comment>
<keyword evidence="15" id="KW-1185">Reference proteome</keyword>
<reference evidence="14" key="2">
    <citation type="journal article" date="2021" name="Genome Biol. Evol.">
        <title>Developing a high-quality reference genome for a parasitic bivalve with doubly uniparental inheritance (Bivalvia: Unionida).</title>
        <authorList>
            <person name="Smith C.H."/>
        </authorList>
    </citation>
    <scope>NUCLEOTIDE SEQUENCE</scope>
    <source>
        <strain evidence="14">CHS0354</strain>
        <tissue evidence="14">Mantle</tissue>
    </source>
</reference>
<dbReference type="SUPFAM" id="SSF81321">
    <property type="entry name" value="Family A G protein-coupled receptor-like"/>
    <property type="match status" value="1"/>
</dbReference>
<evidence type="ECO:0000256" key="10">
    <source>
        <dbReference type="ARBA" id="ARBA00023224"/>
    </source>
</evidence>
<dbReference type="PANTHER" id="PTHR45695">
    <property type="entry name" value="LEUCOKININ RECEPTOR-RELATED"/>
    <property type="match status" value="1"/>
</dbReference>
<feature type="transmembrane region" description="Helical" evidence="12">
    <location>
        <begin position="92"/>
        <end position="122"/>
    </location>
</feature>
<dbReference type="PRINTS" id="PR00663">
    <property type="entry name" value="GALANINR"/>
</dbReference>
<dbReference type="Proteomes" id="UP001195483">
    <property type="component" value="Unassembled WGS sequence"/>
</dbReference>
<keyword evidence="5 11" id="KW-0297">G-protein coupled receptor</keyword>
<feature type="non-terminal residue" evidence="14">
    <location>
        <position position="183"/>
    </location>
</feature>
<dbReference type="PROSITE" id="PS50262">
    <property type="entry name" value="G_PROTEIN_RECEP_F1_2"/>
    <property type="match status" value="1"/>
</dbReference>
<evidence type="ECO:0000256" key="8">
    <source>
        <dbReference type="ARBA" id="ARBA00023170"/>
    </source>
</evidence>
<reference evidence="14" key="3">
    <citation type="submission" date="2023-05" db="EMBL/GenBank/DDBJ databases">
        <authorList>
            <person name="Smith C.H."/>
        </authorList>
    </citation>
    <scope>NUCLEOTIDE SEQUENCE</scope>
    <source>
        <strain evidence="14">CHS0354</strain>
        <tissue evidence="14">Mantle</tissue>
    </source>
</reference>
<dbReference type="PRINTS" id="PR00237">
    <property type="entry name" value="GPCRRHODOPSN"/>
</dbReference>
<keyword evidence="10 11" id="KW-0807">Transducer</keyword>